<proteinExistence type="predicted"/>
<accession>A0A348AFW2</accession>
<keyword evidence="3" id="KW-1185">Reference proteome</keyword>
<feature type="region of interest" description="Disordered" evidence="1">
    <location>
        <begin position="1"/>
        <end position="49"/>
    </location>
</feature>
<protein>
    <submittedName>
        <fullName evidence="2">Uncharacterized protein</fullName>
    </submittedName>
</protein>
<organism evidence="2 3">
    <name type="scientific">Methylomusa anaerophila</name>
    <dbReference type="NCBI Taxonomy" id="1930071"/>
    <lineage>
        <taxon>Bacteria</taxon>
        <taxon>Bacillati</taxon>
        <taxon>Bacillota</taxon>
        <taxon>Negativicutes</taxon>
        <taxon>Selenomonadales</taxon>
        <taxon>Sporomusaceae</taxon>
        <taxon>Methylomusa</taxon>
    </lineage>
</organism>
<dbReference type="EMBL" id="AP018449">
    <property type="protein sequence ID" value="BBB89960.1"/>
    <property type="molecule type" value="Genomic_DNA"/>
</dbReference>
<reference evidence="2 3" key="1">
    <citation type="journal article" date="2018" name="Int. J. Syst. Evol. Microbiol.">
        <title>Methylomusa anaerophila gen. nov., sp. nov., an anaerobic methanol-utilizing bacterium isolated from a microbial fuel cell.</title>
        <authorList>
            <person name="Amano N."/>
            <person name="Yamamuro A."/>
            <person name="Miyahara M."/>
            <person name="Kouzuma A."/>
            <person name="Abe T."/>
            <person name="Watanabe K."/>
        </authorList>
    </citation>
    <scope>NUCLEOTIDE SEQUENCE [LARGE SCALE GENOMIC DNA]</scope>
    <source>
        <strain evidence="2 3">MMFC1</strain>
    </source>
</reference>
<sequence length="49" mass="5266">MADKYNKDLTEKNKDALKFVSNPNAGIGTTKANTNIPNKSDKGNIATGR</sequence>
<feature type="compositionally biased region" description="Basic and acidic residues" evidence="1">
    <location>
        <begin position="1"/>
        <end position="17"/>
    </location>
</feature>
<dbReference type="KEGG" id="mana:MAMMFC1_00601"/>
<evidence type="ECO:0000313" key="3">
    <source>
        <dbReference type="Proteomes" id="UP000276437"/>
    </source>
</evidence>
<evidence type="ECO:0000256" key="1">
    <source>
        <dbReference type="SAM" id="MobiDB-lite"/>
    </source>
</evidence>
<dbReference type="AlphaFoldDB" id="A0A348AFW2"/>
<gene>
    <name evidence="2" type="ORF">MAMMFC1_00601</name>
</gene>
<name>A0A348AFW2_9FIRM</name>
<dbReference type="Proteomes" id="UP000276437">
    <property type="component" value="Chromosome"/>
</dbReference>
<dbReference type="RefSeq" id="WP_158618617.1">
    <property type="nucleotide sequence ID" value="NZ_AP018449.1"/>
</dbReference>
<evidence type="ECO:0000313" key="2">
    <source>
        <dbReference type="EMBL" id="BBB89960.1"/>
    </source>
</evidence>